<organism evidence="1 2">
    <name type="scientific">Piscinibacter sakaiensis</name>
    <name type="common">Ideonella sakaiensis</name>
    <dbReference type="NCBI Taxonomy" id="1547922"/>
    <lineage>
        <taxon>Bacteria</taxon>
        <taxon>Pseudomonadati</taxon>
        <taxon>Pseudomonadota</taxon>
        <taxon>Betaproteobacteria</taxon>
        <taxon>Burkholderiales</taxon>
        <taxon>Sphaerotilaceae</taxon>
        <taxon>Piscinibacter</taxon>
    </lineage>
</organism>
<dbReference type="InterPro" id="IPR038086">
    <property type="entry name" value="DUF2789_sf"/>
</dbReference>
<reference evidence="1 2" key="2">
    <citation type="journal article" date="2016" name="Science">
        <title>A bacterium that degrades and assimilates poly(ethylene terephthalate).</title>
        <authorList>
            <person name="Yoshida S."/>
            <person name="Hiraga K."/>
            <person name="Takehana T."/>
            <person name="Taniguchi I."/>
            <person name="Yamaji H."/>
            <person name="Maeda Y."/>
            <person name="Toyohara K."/>
            <person name="Miyamoto K."/>
            <person name="Kimura Y."/>
            <person name="Oda K."/>
        </authorList>
    </citation>
    <scope>NUCLEOTIDE SEQUENCE [LARGE SCALE GENOMIC DNA]</scope>
    <source>
        <strain evidence="2">NBRC 110686 / TISTR 2288 / 201-F6</strain>
    </source>
</reference>
<gene>
    <name evidence="1" type="ORF">ISF6_3901</name>
</gene>
<accession>A0A0K8NUQ0</accession>
<comment type="caution">
    <text evidence="1">The sequence shown here is derived from an EMBL/GenBank/DDBJ whole genome shotgun (WGS) entry which is preliminary data.</text>
</comment>
<evidence type="ECO:0008006" key="3">
    <source>
        <dbReference type="Google" id="ProtNLM"/>
    </source>
</evidence>
<reference evidence="2" key="1">
    <citation type="submission" date="2015-07" db="EMBL/GenBank/DDBJ databases">
        <title>Discovery of a poly(ethylene terephthalate assimilation.</title>
        <authorList>
            <person name="Yoshida S."/>
            <person name="Hiraga K."/>
            <person name="Takehana T."/>
            <person name="Taniguchi I."/>
            <person name="Yamaji H."/>
            <person name="Maeda Y."/>
            <person name="Toyohara K."/>
            <person name="Miyamoto K."/>
            <person name="Kimura Y."/>
            <person name="Oda K."/>
        </authorList>
    </citation>
    <scope>NUCLEOTIDE SEQUENCE [LARGE SCALE GENOMIC DNA]</scope>
    <source>
        <strain evidence="2">NBRC 110686 / TISTR 2288 / 201-F6</strain>
    </source>
</reference>
<dbReference type="OrthoDB" id="5828847at2"/>
<dbReference type="STRING" id="1547922.ISF6_3901"/>
<dbReference type="EMBL" id="BBYR01000006">
    <property type="protein sequence ID" value="GAP34122.1"/>
    <property type="molecule type" value="Genomic_DNA"/>
</dbReference>
<proteinExistence type="predicted"/>
<dbReference type="Proteomes" id="UP000037660">
    <property type="component" value="Unassembled WGS sequence"/>
</dbReference>
<keyword evidence="2" id="KW-1185">Reference proteome</keyword>
<sequence length="77" mass="8820">MEKPFHRFTELFAQLGLPTSEDGIRQFISTHRPLPGGTRIEDAEFWTQSQRQLLRDLIGQDADWAELADQLNAALHS</sequence>
<name>A0A0K8NUQ0_PISS1</name>
<evidence type="ECO:0000313" key="2">
    <source>
        <dbReference type="Proteomes" id="UP000037660"/>
    </source>
</evidence>
<evidence type="ECO:0000313" key="1">
    <source>
        <dbReference type="EMBL" id="GAP34122.1"/>
    </source>
</evidence>
<dbReference type="Pfam" id="PF10982">
    <property type="entry name" value="DUF2789"/>
    <property type="match status" value="1"/>
</dbReference>
<dbReference type="RefSeq" id="WP_036228673.1">
    <property type="nucleotide sequence ID" value="NZ_BBYR01000006.1"/>
</dbReference>
<dbReference type="AlphaFoldDB" id="A0A0K8NUQ0"/>
<protein>
    <recommendedName>
        <fullName evidence="3">DUF2789 domain-containing protein</fullName>
    </recommendedName>
</protein>
<dbReference type="InterPro" id="IPR021250">
    <property type="entry name" value="DUF2789"/>
</dbReference>
<dbReference type="Gene3D" id="1.10.10.1130">
    <property type="entry name" value="Uncharacterised protein PF10982, DUF2789"/>
    <property type="match status" value="1"/>
</dbReference>